<gene>
    <name evidence="3" type="ORF">SAMN05421825_1373</name>
</gene>
<dbReference type="RefSeq" id="WP_089872493.1">
    <property type="nucleotide sequence ID" value="NZ_FNBH01000001.1"/>
</dbReference>
<protein>
    <submittedName>
        <fullName evidence="3">Conserved repeat domain-containing protein</fullName>
    </submittedName>
</protein>
<dbReference type="NCBIfam" id="TIGR01451">
    <property type="entry name" value="B_ant_repeat"/>
    <property type="match status" value="1"/>
</dbReference>
<evidence type="ECO:0000313" key="3">
    <source>
        <dbReference type="EMBL" id="SDF23804.1"/>
    </source>
</evidence>
<dbReference type="SUPFAM" id="SSF63829">
    <property type="entry name" value="Calcium-dependent phosphotriesterase"/>
    <property type="match status" value="1"/>
</dbReference>
<evidence type="ECO:0000259" key="1">
    <source>
        <dbReference type="Pfam" id="PF01345"/>
    </source>
</evidence>
<dbReference type="Proteomes" id="UP000199203">
    <property type="component" value="Unassembled WGS sequence"/>
</dbReference>
<feature type="domain" description="DUF6923" evidence="2">
    <location>
        <begin position="220"/>
        <end position="443"/>
    </location>
</feature>
<dbReference type="AlphaFoldDB" id="A0A1G7JG92"/>
<dbReference type="Pfam" id="PF21959">
    <property type="entry name" value="DUF6923"/>
    <property type="match status" value="1"/>
</dbReference>
<dbReference type="InterPro" id="IPR013783">
    <property type="entry name" value="Ig-like_fold"/>
</dbReference>
<organism evidence="3 4">
    <name type="scientific">Epilithonimonas hungarica</name>
    <dbReference type="NCBI Taxonomy" id="454006"/>
    <lineage>
        <taxon>Bacteria</taxon>
        <taxon>Pseudomonadati</taxon>
        <taxon>Bacteroidota</taxon>
        <taxon>Flavobacteriia</taxon>
        <taxon>Flavobacteriales</taxon>
        <taxon>Weeksellaceae</taxon>
        <taxon>Chryseobacterium group</taxon>
        <taxon>Epilithonimonas</taxon>
    </lineage>
</organism>
<name>A0A1G7JG92_9FLAO</name>
<sequence length="686" mass="70957">MGLKNYDLKLKTISLISFLLITLAGIAKGQTCSGGTANITPNGTTLINGITITSVSTGYVTAYPGTYTNDCNSAITTSANALLVGNNNWSPNADNGPWATTLTFSKPVNDIIIIIAAAGGTINEKFYFTSNGGTISIGSTTNCYTTISGNSIFSGAGAPEGTLGAGGGGIFRLTAPTPFTTLNMSGLGGHYGSILGICSESIKSTATVFGCNNNMYLSQLNTLYKIGTDTNPFTYTAIGSAASVNYNSIGLNPIDGKLYAIQQGSGGSNILLVINPDGTLTNLGAVTNLPVANYFSGEIDNAGNYYVMANVTAGTSTIYKINLTTKTATAISLKYPNNTVAIGYIPDMGYSITTGLLYGVNGFTNSGTTRQLVSINPNTGVVNNIGGTYTEAHYGAMYTSSTGEVFGVRNDGGFYQFNLTTGERILISGAPPNNNNDGAHCVTMPITFNADLEVTKSDGTTTYASGTTTTYTVTVKNNGPFGVLGAIVTDPVPSGIPEANVSYTVVASNGSTTTVSGTRTGAINDQVGIPVGGTITYTVLINIPFNLNGNLTNTVTVNPPTNITDPNLANNTASDTDTQTVCYRPATTSGTALQTEIGITSLNRAGNDTTGNNWPMIRKGAWIALEAKTKGLVINRLTSAQISAIPATNIIEGMIVYNITLNCLQVNTTGTSAGWTCLNTPTCPSN</sequence>
<dbReference type="OrthoDB" id="919278at2"/>
<feature type="domain" description="DUF11" evidence="1">
    <location>
        <begin position="451"/>
        <end position="575"/>
    </location>
</feature>
<keyword evidence="4" id="KW-1185">Reference proteome</keyword>
<evidence type="ECO:0000313" key="4">
    <source>
        <dbReference type="Proteomes" id="UP000199203"/>
    </source>
</evidence>
<dbReference type="Pfam" id="PF01345">
    <property type="entry name" value="DUF11"/>
    <property type="match status" value="1"/>
</dbReference>
<evidence type="ECO:0000259" key="2">
    <source>
        <dbReference type="Pfam" id="PF21959"/>
    </source>
</evidence>
<accession>A0A1G7JG92</accession>
<dbReference type="STRING" id="454006.SAMN05421825_1373"/>
<dbReference type="InterPro" id="IPR001434">
    <property type="entry name" value="OmcB-like_DUF11"/>
</dbReference>
<dbReference type="InterPro" id="IPR054215">
    <property type="entry name" value="DUF6923"/>
</dbReference>
<dbReference type="EMBL" id="FNBH01000001">
    <property type="protein sequence ID" value="SDF23804.1"/>
    <property type="molecule type" value="Genomic_DNA"/>
</dbReference>
<proteinExistence type="predicted"/>
<dbReference type="Gene3D" id="2.60.40.10">
    <property type="entry name" value="Immunoglobulins"/>
    <property type="match status" value="1"/>
</dbReference>
<reference evidence="4" key="1">
    <citation type="submission" date="2016-10" db="EMBL/GenBank/DDBJ databases">
        <authorList>
            <person name="Varghese N."/>
            <person name="Submissions S."/>
        </authorList>
    </citation>
    <scope>NUCLEOTIDE SEQUENCE [LARGE SCALE GENOMIC DNA]</scope>
    <source>
        <strain evidence="4">DSM 19684</strain>
    </source>
</reference>
<dbReference type="InterPro" id="IPR047589">
    <property type="entry name" value="DUF11_rpt"/>
</dbReference>